<protein>
    <submittedName>
        <fullName evidence="4">Glycosidase</fullName>
    </submittedName>
</protein>
<keyword evidence="1" id="KW-0378">Hydrolase</keyword>
<sequence length="609" mass="70684">MMKYREIHIHYNSFQIQHKKPFGAVLKDQEIHFSLTVEYAMNPEVTFVVSKEGQGEQYIKMSSLQESSFTTSYSSSEYGLCFYFFMLNYDDHGMRRTVYLGAPSQGIGGEIVARDNRWELTPYQITVHNYQESTPAWYKNAVFYQIFVDRFFNGEEHGKVLSPKKNSFLYATWDDSPMYIKDHQGNILRWDFFGGNLKGVLQKLDYLESLGIGGIYLNPIFKARSNHKYDTGDYMEIDEMFGDEESFKTLLQEAKKRGIRIVLDGVFNHVGADSKYFNAFGTYDSVGAAQSTESPYYSWFNFFQYPHDYESWWGVKDLPNVNENEDSYKNFIVGKDGVIEKWSRMGIGGWRLDVADEMPDEFIEEIRKTMDTVSEDQVLLGEVWEDASNKIAYGKRRRYLLGKELHGTMNYPFKDGVIAYLKGHMRAKDLYMRFMSLKENYPPEALYSALNNLGTHDTRRILTELKDVRKLQVAVGMLLTFPGVPCIYYGDEAGMEGESDPFNRGPYPWGKESPDTFAIYQSMIQLRKKHETLTSGEFIPFYQEEMFGYLRKTEDECHLILVNSKPEKIRTVLADVIGLENMSCDISAQFGEVHHLEPYSFTHKYISLK</sequence>
<dbReference type="Gene3D" id="3.20.20.80">
    <property type="entry name" value="Glycosidases"/>
    <property type="match status" value="1"/>
</dbReference>
<proteinExistence type="predicted"/>
<evidence type="ECO:0000313" key="5">
    <source>
        <dbReference type="Proteomes" id="UP000183255"/>
    </source>
</evidence>
<gene>
    <name evidence="4" type="ORF">SAMN05421804_104182</name>
</gene>
<dbReference type="GO" id="GO:0016798">
    <property type="term" value="F:hydrolase activity, acting on glycosyl bonds"/>
    <property type="evidence" value="ECO:0007669"/>
    <property type="project" value="UniProtKB-KW"/>
</dbReference>
<name>A0A1G8NF27_9CLOT</name>
<dbReference type="CDD" id="cd11338">
    <property type="entry name" value="AmyAc_CMD"/>
    <property type="match status" value="1"/>
</dbReference>
<dbReference type="Pfam" id="PF00128">
    <property type="entry name" value="Alpha-amylase"/>
    <property type="match status" value="1"/>
</dbReference>
<dbReference type="InterPro" id="IPR006047">
    <property type="entry name" value="GH13_cat_dom"/>
</dbReference>
<accession>A0A1G8NF27</accession>
<dbReference type="InterPro" id="IPR017853">
    <property type="entry name" value="GH"/>
</dbReference>
<dbReference type="SMART" id="SM00642">
    <property type="entry name" value="Aamy"/>
    <property type="match status" value="1"/>
</dbReference>
<dbReference type="GO" id="GO:0005975">
    <property type="term" value="P:carbohydrate metabolic process"/>
    <property type="evidence" value="ECO:0007669"/>
    <property type="project" value="InterPro"/>
</dbReference>
<reference evidence="4 5" key="1">
    <citation type="submission" date="2016-10" db="EMBL/GenBank/DDBJ databases">
        <authorList>
            <person name="de Groot N.N."/>
        </authorList>
    </citation>
    <scope>NUCLEOTIDE SEQUENCE [LARGE SCALE GENOMIC DNA]</scope>
    <source>
        <strain evidence="4 5">CGMCC 1.5058</strain>
    </source>
</reference>
<dbReference type="Gene3D" id="3.90.400.10">
    <property type="entry name" value="Oligo-1,6-glucosidase, Domain 2"/>
    <property type="match status" value="1"/>
</dbReference>
<feature type="domain" description="Glycosyl hydrolase family 13 catalytic" evidence="3">
    <location>
        <begin position="145"/>
        <end position="527"/>
    </location>
</feature>
<dbReference type="RefSeq" id="WP_074542639.1">
    <property type="nucleotide sequence ID" value="NZ_FNDZ01000004.1"/>
</dbReference>
<keyword evidence="2 4" id="KW-0326">Glycosidase</keyword>
<evidence type="ECO:0000256" key="2">
    <source>
        <dbReference type="ARBA" id="ARBA00023295"/>
    </source>
</evidence>
<evidence type="ECO:0000313" key="4">
    <source>
        <dbReference type="EMBL" id="SDI78677.1"/>
    </source>
</evidence>
<dbReference type="EMBL" id="FNDZ01000004">
    <property type="protein sequence ID" value="SDI78677.1"/>
    <property type="molecule type" value="Genomic_DNA"/>
</dbReference>
<organism evidence="4 5">
    <name type="scientific">Proteiniclasticum ruminis</name>
    <dbReference type="NCBI Taxonomy" id="398199"/>
    <lineage>
        <taxon>Bacteria</taxon>
        <taxon>Bacillati</taxon>
        <taxon>Bacillota</taxon>
        <taxon>Clostridia</taxon>
        <taxon>Eubacteriales</taxon>
        <taxon>Clostridiaceae</taxon>
        <taxon>Proteiniclasticum</taxon>
    </lineage>
</organism>
<dbReference type="SUPFAM" id="SSF51445">
    <property type="entry name" value="(Trans)glycosidases"/>
    <property type="match status" value="1"/>
</dbReference>
<dbReference type="Proteomes" id="UP000183255">
    <property type="component" value="Unassembled WGS sequence"/>
</dbReference>
<dbReference type="PANTHER" id="PTHR10357:SF210">
    <property type="entry name" value="MALTODEXTRIN GLUCOSIDASE"/>
    <property type="match status" value="1"/>
</dbReference>
<dbReference type="PANTHER" id="PTHR10357">
    <property type="entry name" value="ALPHA-AMYLASE FAMILY MEMBER"/>
    <property type="match status" value="1"/>
</dbReference>
<dbReference type="AlphaFoldDB" id="A0A1G8NF27"/>
<evidence type="ECO:0000259" key="3">
    <source>
        <dbReference type="SMART" id="SM00642"/>
    </source>
</evidence>
<evidence type="ECO:0000256" key="1">
    <source>
        <dbReference type="ARBA" id="ARBA00022801"/>
    </source>
</evidence>
<dbReference type="InterPro" id="IPR045857">
    <property type="entry name" value="O16G_dom_2"/>
</dbReference>